<sequence>MPAQHSRTRRGRVNSPAVATPRAQRGGRRGEPTPPPSPSPPRQEASSRHDPAVAASVHAPEVQGATPVPASVPTPEALEAFRSHWATKGRQPTYQEYQDFLDYWRIFGRQAQTTPVTTPAPEPAPPRAPVVHSTPGEASGPSQALALSKLLKEARQLGCGSFDGTSDAMIAKEWVKRVIATFDDMSLGGETRLRVATRLLEGRARIWWESLKSRSFGQVTWSDFLREFDEEYYTRFHRDQKRHEFMRLVQGNKTVTEYETELKDLANFVPELAPTEEVLCSKFEVGLNLGIRERMTVTSKQSFKEMVQSALRAEQLVREGKRVRENIAKRRSLEAGQPSKKSRSEGSSKGNSTPGPTRPPLSQSGDQQRLTRSDSAPSVRGPEASNRCKNCGKPHKGQCQTPRKCFHCGQTGHLRSACPELGRGGSTPASQDRPLAASRGSRPRASSRATTKSGAR</sequence>
<dbReference type="RefSeq" id="XP_039115300.1">
    <property type="nucleotide sequence ID" value="XM_039259366.1"/>
</dbReference>
<protein>
    <submittedName>
        <fullName evidence="5">Uncharacterized protein LOC120250538</fullName>
    </submittedName>
</protein>
<dbReference type="AlphaFoldDB" id="A0AB40AK34"/>
<evidence type="ECO:0000259" key="3">
    <source>
        <dbReference type="PROSITE" id="PS50158"/>
    </source>
</evidence>
<proteinExistence type="predicted"/>
<dbReference type="PANTHER" id="PTHR34482">
    <property type="entry name" value="DNA DAMAGE-INDUCIBLE PROTEIN 1-LIKE"/>
    <property type="match status" value="1"/>
</dbReference>
<dbReference type="Proteomes" id="UP001515500">
    <property type="component" value="Chromosome 3"/>
</dbReference>
<feature type="region of interest" description="Disordered" evidence="2">
    <location>
        <begin position="322"/>
        <end position="456"/>
    </location>
</feature>
<name>A0AB40AK34_DIOCR</name>
<dbReference type="GO" id="GO:0003676">
    <property type="term" value="F:nucleic acid binding"/>
    <property type="evidence" value="ECO:0007669"/>
    <property type="project" value="InterPro"/>
</dbReference>
<evidence type="ECO:0000256" key="1">
    <source>
        <dbReference type="PROSITE-ProRule" id="PRU00047"/>
    </source>
</evidence>
<feature type="domain" description="CCHC-type" evidence="3">
    <location>
        <begin position="403"/>
        <end position="420"/>
    </location>
</feature>
<accession>A0AB40AK34</accession>
<dbReference type="InterPro" id="IPR005162">
    <property type="entry name" value="Retrotrans_gag_dom"/>
</dbReference>
<keyword evidence="1" id="KW-0862">Zinc</keyword>
<dbReference type="GeneID" id="120250538"/>
<dbReference type="InterPro" id="IPR001878">
    <property type="entry name" value="Znf_CCHC"/>
</dbReference>
<feature type="compositionally biased region" description="Polar residues" evidence="2">
    <location>
        <begin position="360"/>
        <end position="376"/>
    </location>
</feature>
<keyword evidence="1" id="KW-0863">Zinc-finger</keyword>
<feature type="compositionally biased region" description="Basic and acidic residues" evidence="2">
    <location>
        <begin position="322"/>
        <end position="333"/>
    </location>
</feature>
<dbReference type="Pfam" id="PF00098">
    <property type="entry name" value="zf-CCHC"/>
    <property type="match status" value="1"/>
</dbReference>
<keyword evidence="1" id="KW-0479">Metal-binding</keyword>
<organism evidence="4 5">
    <name type="scientific">Dioscorea cayennensis subsp. rotundata</name>
    <name type="common">White Guinea yam</name>
    <name type="synonym">Dioscorea rotundata</name>
    <dbReference type="NCBI Taxonomy" id="55577"/>
    <lineage>
        <taxon>Eukaryota</taxon>
        <taxon>Viridiplantae</taxon>
        <taxon>Streptophyta</taxon>
        <taxon>Embryophyta</taxon>
        <taxon>Tracheophyta</taxon>
        <taxon>Spermatophyta</taxon>
        <taxon>Magnoliopsida</taxon>
        <taxon>Liliopsida</taxon>
        <taxon>Dioscoreales</taxon>
        <taxon>Dioscoreaceae</taxon>
        <taxon>Dioscorea</taxon>
    </lineage>
</organism>
<evidence type="ECO:0000313" key="5">
    <source>
        <dbReference type="RefSeq" id="XP_039115300.1"/>
    </source>
</evidence>
<evidence type="ECO:0000313" key="4">
    <source>
        <dbReference type="Proteomes" id="UP001515500"/>
    </source>
</evidence>
<dbReference type="Gene3D" id="4.10.60.10">
    <property type="entry name" value="Zinc finger, CCHC-type"/>
    <property type="match status" value="1"/>
</dbReference>
<dbReference type="PROSITE" id="PS50158">
    <property type="entry name" value="ZF_CCHC"/>
    <property type="match status" value="1"/>
</dbReference>
<feature type="region of interest" description="Disordered" evidence="2">
    <location>
        <begin position="1"/>
        <end position="74"/>
    </location>
</feature>
<dbReference type="SMART" id="SM00343">
    <property type="entry name" value="ZnF_C2HC"/>
    <property type="match status" value="1"/>
</dbReference>
<feature type="compositionally biased region" description="Basic residues" evidence="2">
    <location>
        <begin position="1"/>
        <end position="12"/>
    </location>
</feature>
<gene>
    <name evidence="5" type="primary">LOC120250538</name>
</gene>
<feature type="compositionally biased region" description="Pro residues" evidence="2">
    <location>
        <begin position="118"/>
        <end position="128"/>
    </location>
</feature>
<feature type="compositionally biased region" description="Pro residues" evidence="2">
    <location>
        <begin position="32"/>
        <end position="41"/>
    </location>
</feature>
<reference evidence="5" key="1">
    <citation type="submission" date="2025-08" db="UniProtKB">
        <authorList>
            <consortium name="RefSeq"/>
        </authorList>
    </citation>
    <scope>IDENTIFICATION</scope>
</reference>
<dbReference type="GO" id="GO:0008270">
    <property type="term" value="F:zinc ion binding"/>
    <property type="evidence" value="ECO:0007669"/>
    <property type="project" value="UniProtKB-KW"/>
</dbReference>
<keyword evidence="4" id="KW-1185">Reference proteome</keyword>
<evidence type="ECO:0000256" key="2">
    <source>
        <dbReference type="SAM" id="MobiDB-lite"/>
    </source>
</evidence>
<dbReference type="Pfam" id="PF03732">
    <property type="entry name" value="Retrotrans_gag"/>
    <property type="match status" value="1"/>
</dbReference>
<dbReference type="PANTHER" id="PTHR34482:SF48">
    <property type="entry name" value="GAG PROTEASE POLYPROTEIN"/>
    <property type="match status" value="1"/>
</dbReference>
<feature type="region of interest" description="Disordered" evidence="2">
    <location>
        <begin position="114"/>
        <end position="141"/>
    </location>
</feature>
<feature type="compositionally biased region" description="Low complexity" evidence="2">
    <location>
        <begin position="436"/>
        <end position="449"/>
    </location>
</feature>